<accession>A0A2A6FLI8</accession>
<dbReference type="Gene3D" id="3.90.76.10">
    <property type="entry name" value="Dipeptide-binding Protein, Domain 1"/>
    <property type="match status" value="1"/>
</dbReference>
<evidence type="ECO:0000256" key="1">
    <source>
        <dbReference type="ARBA" id="ARBA00004418"/>
    </source>
</evidence>
<protein>
    <submittedName>
        <fullName evidence="7">Peptide ABC transporter substrate-binding protein</fullName>
    </submittedName>
</protein>
<feature type="domain" description="Solute-binding protein family 5" evidence="6">
    <location>
        <begin position="88"/>
        <end position="437"/>
    </location>
</feature>
<gene>
    <name evidence="7" type="ORF">CN311_03075</name>
</gene>
<dbReference type="NCBIfam" id="TIGR01409">
    <property type="entry name" value="TAT_signal_seq"/>
    <property type="match status" value="1"/>
</dbReference>
<evidence type="ECO:0000313" key="8">
    <source>
        <dbReference type="Proteomes" id="UP000219182"/>
    </source>
</evidence>
<keyword evidence="3" id="KW-0813">Transport</keyword>
<evidence type="ECO:0000256" key="4">
    <source>
        <dbReference type="ARBA" id="ARBA00022729"/>
    </source>
</evidence>
<name>A0A2A6FLI8_9HYPH</name>
<sequence>MDARLGRLDRRSFLKAASALGITAALSLSTANRVFAQTPKKGGHFRIGTGGGSTTDTYDPGTYNNSVLRMIAGSVCNYLMEVDSRGEATPELAESVETVDGLRFIIKLRKGIEFHNGKTFGPEDVIASYNHHRGEGSTSAVKGLMSQITEIKADGPSTVVLSLSAPNADFPAILSDYHLPIFAADGDRIDTSQMVGTGGYTISSNEPGVRAILQRHPNYWREGRGNFDSAEILVVADVVANTNALISGEVDAIEGCDVSTVDLLVKREGIKILEVTGKQYNSMLMFTDVEPFTDNKVRLALKHAIDREAIVKSVLKGYGKVGNDNPITPSYRFYNDQLAQRVYDPDKAKFLLKQAGHDSLEVELSTSAAAFTGAVDVAVLFKEQAAAAGINVSIKREPDDGYWANVWQKKPFIMGSMLGRATADWMFSTSFASDASWNDTHWKNERFNLLLKQARSEVDDTKRKEMYFEMQQIVHDEGGTIVHSLPSLVDAVNDKVQHGPLASNLNLDGNRCIDRWWFA</sequence>
<dbReference type="Gene3D" id="3.40.190.10">
    <property type="entry name" value="Periplasmic binding protein-like II"/>
    <property type="match status" value="1"/>
</dbReference>
<dbReference type="InterPro" id="IPR039424">
    <property type="entry name" value="SBP_5"/>
</dbReference>
<evidence type="ECO:0000256" key="2">
    <source>
        <dbReference type="ARBA" id="ARBA00005695"/>
    </source>
</evidence>
<dbReference type="Pfam" id="PF00496">
    <property type="entry name" value="SBP_bac_5"/>
    <property type="match status" value="1"/>
</dbReference>
<comment type="subcellular location">
    <subcellularLocation>
        <location evidence="1">Periplasm</location>
    </subcellularLocation>
</comment>
<dbReference type="CDD" id="cd08503">
    <property type="entry name" value="PBP2_NikA_DppA_OppA_like_17"/>
    <property type="match status" value="1"/>
</dbReference>
<keyword evidence="8" id="KW-1185">Reference proteome</keyword>
<evidence type="ECO:0000313" key="7">
    <source>
        <dbReference type="EMBL" id="PDQ22602.1"/>
    </source>
</evidence>
<evidence type="ECO:0000259" key="6">
    <source>
        <dbReference type="Pfam" id="PF00496"/>
    </source>
</evidence>
<dbReference type="InterPro" id="IPR006311">
    <property type="entry name" value="TAT_signal"/>
</dbReference>
<reference evidence="7 8" key="1">
    <citation type="submission" date="2017-09" db="EMBL/GenBank/DDBJ databases">
        <title>Mesorhizobum sanjuanii sp. nov. isolated from nodules of Lotus tenuis in saline-alkaline lowlands of Flooding Pampa.</title>
        <authorList>
            <person name="Sannazzaro A.I."/>
            <person name="Torres Tejerizo G.A."/>
            <person name="Fontana F."/>
            <person name="Cumpa Velazquez L.M."/>
            <person name="Hansen L."/>
            <person name="Pistorio M."/>
            <person name="Estrella M.J."/>
        </authorList>
    </citation>
    <scope>NUCLEOTIDE SEQUENCE [LARGE SCALE GENOMIC DNA]</scope>
    <source>
        <strain evidence="7 8">BSA136</strain>
    </source>
</reference>
<dbReference type="PROSITE" id="PS51318">
    <property type="entry name" value="TAT"/>
    <property type="match status" value="1"/>
</dbReference>
<dbReference type="GO" id="GO:0015833">
    <property type="term" value="P:peptide transport"/>
    <property type="evidence" value="ECO:0007669"/>
    <property type="project" value="TreeGrafter"/>
</dbReference>
<dbReference type="InterPro" id="IPR019546">
    <property type="entry name" value="TAT_signal_bac_arc"/>
</dbReference>
<dbReference type="GO" id="GO:0043190">
    <property type="term" value="C:ATP-binding cassette (ABC) transporter complex"/>
    <property type="evidence" value="ECO:0007669"/>
    <property type="project" value="InterPro"/>
</dbReference>
<dbReference type="AlphaFoldDB" id="A0A2A6FLI8"/>
<dbReference type="SUPFAM" id="SSF53850">
    <property type="entry name" value="Periplasmic binding protein-like II"/>
    <property type="match status" value="1"/>
</dbReference>
<dbReference type="GO" id="GO:0030288">
    <property type="term" value="C:outer membrane-bounded periplasmic space"/>
    <property type="evidence" value="ECO:0007669"/>
    <property type="project" value="UniProtKB-ARBA"/>
</dbReference>
<feature type="chain" id="PRO_5013037718" evidence="5">
    <location>
        <begin position="37"/>
        <end position="519"/>
    </location>
</feature>
<dbReference type="PIRSF" id="PIRSF002741">
    <property type="entry name" value="MppA"/>
    <property type="match status" value="1"/>
</dbReference>
<dbReference type="PANTHER" id="PTHR30290:SF10">
    <property type="entry name" value="PERIPLASMIC OLIGOPEPTIDE-BINDING PROTEIN-RELATED"/>
    <property type="match status" value="1"/>
</dbReference>
<feature type="signal peptide" evidence="5">
    <location>
        <begin position="1"/>
        <end position="36"/>
    </location>
</feature>
<proteinExistence type="inferred from homology"/>
<dbReference type="InterPro" id="IPR030678">
    <property type="entry name" value="Peptide/Ni-bd"/>
</dbReference>
<evidence type="ECO:0000256" key="5">
    <source>
        <dbReference type="SAM" id="SignalP"/>
    </source>
</evidence>
<dbReference type="Gene3D" id="3.10.105.10">
    <property type="entry name" value="Dipeptide-binding Protein, Domain 3"/>
    <property type="match status" value="1"/>
</dbReference>
<dbReference type="Proteomes" id="UP000219182">
    <property type="component" value="Unassembled WGS sequence"/>
</dbReference>
<comment type="caution">
    <text evidence="7">The sequence shown here is derived from an EMBL/GenBank/DDBJ whole genome shotgun (WGS) entry which is preliminary data.</text>
</comment>
<dbReference type="PANTHER" id="PTHR30290">
    <property type="entry name" value="PERIPLASMIC BINDING COMPONENT OF ABC TRANSPORTER"/>
    <property type="match status" value="1"/>
</dbReference>
<keyword evidence="4 5" id="KW-0732">Signal</keyword>
<dbReference type="InterPro" id="IPR000914">
    <property type="entry name" value="SBP_5_dom"/>
</dbReference>
<dbReference type="EMBL" id="NWQG01000013">
    <property type="protein sequence ID" value="PDQ22602.1"/>
    <property type="molecule type" value="Genomic_DNA"/>
</dbReference>
<organism evidence="7 8">
    <name type="scientific">Mesorhizobium sanjuanii</name>
    <dbReference type="NCBI Taxonomy" id="2037900"/>
    <lineage>
        <taxon>Bacteria</taxon>
        <taxon>Pseudomonadati</taxon>
        <taxon>Pseudomonadota</taxon>
        <taxon>Alphaproteobacteria</taxon>
        <taxon>Hyphomicrobiales</taxon>
        <taxon>Phyllobacteriaceae</taxon>
        <taxon>Mesorhizobium</taxon>
    </lineage>
</organism>
<comment type="similarity">
    <text evidence="2">Belongs to the bacterial solute-binding protein 5 family.</text>
</comment>
<evidence type="ECO:0000256" key="3">
    <source>
        <dbReference type="ARBA" id="ARBA00022448"/>
    </source>
</evidence>
<dbReference type="GO" id="GO:1904680">
    <property type="term" value="F:peptide transmembrane transporter activity"/>
    <property type="evidence" value="ECO:0007669"/>
    <property type="project" value="TreeGrafter"/>
</dbReference>